<evidence type="ECO:0000313" key="2">
    <source>
        <dbReference type="Proteomes" id="UP000186817"/>
    </source>
</evidence>
<proteinExistence type="predicted"/>
<name>A0A1Q9D296_SYMMI</name>
<dbReference type="EMBL" id="LSRX01000767">
    <property type="protein sequence ID" value="OLP89309.1"/>
    <property type="molecule type" value="Genomic_DNA"/>
</dbReference>
<evidence type="ECO:0000313" key="1">
    <source>
        <dbReference type="EMBL" id="OLP89309.1"/>
    </source>
</evidence>
<sequence length="84" mass="10232">MVLCSQRSFVGRNNPNLVVNLKEMEVGQERPPQRMFWPWNLWWRDGRRWKFHLHDWVVLRNFLFRAVFLAPACLHCHEEDAIIS</sequence>
<protein>
    <submittedName>
        <fullName evidence="1">Uncharacterized protein</fullName>
    </submittedName>
</protein>
<reference evidence="1 2" key="1">
    <citation type="submission" date="2016-02" db="EMBL/GenBank/DDBJ databases">
        <title>Genome analysis of coral dinoflagellate symbionts highlights evolutionary adaptations to a symbiotic lifestyle.</title>
        <authorList>
            <person name="Aranda M."/>
            <person name="Li Y."/>
            <person name="Liew Y.J."/>
            <person name="Baumgarten S."/>
            <person name="Simakov O."/>
            <person name="Wilson M."/>
            <person name="Piel J."/>
            <person name="Ashoor H."/>
            <person name="Bougouffa S."/>
            <person name="Bajic V.B."/>
            <person name="Ryu T."/>
            <person name="Ravasi T."/>
            <person name="Bayer T."/>
            <person name="Micklem G."/>
            <person name="Kim H."/>
            <person name="Bhak J."/>
            <person name="Lajeunesse T.C."/>
            <person name="Voolstra C.R."/>
        </authorList>
    </citation>
    <scope>NUCLEOTIDE SEQUENCE [LARGE SCALE GENOMIC DNA]</scope>
    <source>
        <strain evidence="1 2">CCMP2467</strain>
    </source>
</reference>
<keyword evidence="2" id="KW-1185">Reference proteome</keyword>
<dbReference type="AlphaFoldDB" id="A0A1Q9D296"/>
<comment type="caution">
    <text evidence="1">The sequence shown here is derived from an EMBL/GenBank/DDBJ whole genome shotgun (WGS) entry which is preliminary data.</text>
</comment>
<organism evidence="1 2">
    <name type="scientific">Symbiodinium microadriaticum</name>
    <name type="common">Dinoflagellate</name>
    <name type="synonym">Zooxanthella microadriatica</name>
    <dbReference type="NCBI Taxonomy" id="2951"/>
    <lineage>
        <taxon>Eukaryota</taxon>
        <taxon>Sar</taxon>
        <taxon>Alveolata</taxon>
        <taxon>Dinophyceae</taxon>
        <taxon>Suessiales</taxon>
        <taxon>Symbiodiniaceae</taxon>
        <taxon>Symbiodinium</taxon>
    </lineage>
</organism>
<dbReference type="Proteomes" id="UP000186817">
    <property type="component" value="Unassembled WGS sequence"/>
</dbReference>
<gene>
    <name evidence="1" type="ORF">AK812_SmicGene29240</name>
</gene>
<accession>A0A1Q9D296</accession>